<accession>A0A397U252</accession>
<organism evidence="1 2">
    <name type="scientific">Gigaspora rosea</name>
    <dbReference type="NCBI Taxonomy" id="44941"/>
    <lineage>
        <taxon>Eukaryota</taxon>
        <taxon>Fungi</taxon>
        <taxon>Fungi incertae sedis</taxon>
        <taxon>Mucoromycota</taxon>
        <taxon>Glomeromycotina</taxon>
        <taxon>Glomeromycetes</taxon>
        <taxon>Diversisporales</taxon>
        <taxon>Gigasporaceae</taxon>
        <taxon>Gigaspora</taxon>
    </lineage>
</organism>
<dbReference type="Proteomes" id="UP000266673">
    <property type="component" value="Unassembled WGS sequence"/>
</dbReference>
<name>A0A397U252_9GLOM</name>
<protein>
    <submittedName>
        <fullName evidence="1">Uncharacterized protein</fullName>
    </submittedName>
</protein>
<dbReference type="AlphaFoldDB" id="A0A397U252"/>
<evidence type="ECO:0000313" key="2">
    <source>
        <dbReference type="Proteomes" id="UP000266673"/>
    </source>
</evidence>
<comment type="caution">
    <text evidence="1">The sequence shown here is derived from an EMBL/GenBank/DDBJ whole genome shotgun (WGS) entry which is preliminary data.</text>
</comment>
<dbReference type="EMBL" id="QKWP01002566">
    <property type="protein sequence ID" value="RIB02859.1"/>
    <property type="molecule type" value="Genomic_DNA"/>
</dbReference>
<keyword evidence="2" id="KW-1185">Reference proteome</keyword>
<gene>
    <name evidence="1" type="ORF">C2G38_2149803</name>
</gene>
<sequence>MVSTKYYRAYVFSTKDSVTWVCKSMIELKYFSEIWIAYTGKLIIFNDAIYEIIISDIEVLSNKTNILIDWNYALKSIEISDDEELLIICAKNEEANEMRFYFFHRNWNKPGILLSEIKMHYYWNNWDGRLKDFDFEKSKFKGLLDLFNSWNSRRILPPSSYETIYKNLDIEFVKKKRIQEMTKKKKGFSKNF</sequence>
<evidence type="ECO:0000313" key="1">
    <source>
        <dbReference type="EMBL" id="RIB02859.1"/>
    </source>
</evidence>
<reference evidence="1 2" key="1">
    <citation type="submission" date="2018-06" db="EMBL/GenBank/DDBJ databases">
        <title>Comparative genomics reveals the genomic features of Rhizophagus irregularis, R. cerebriforme, R. diaphanum and Gigaspora rosea, and their symbiotic lifestyle signature.</title>
        <authorList>
            <person name="Morin E."/>
            <person name="San Clemente H."/>
            <person name="Chen E.C.H."/>
            <person name="De La Providencia I."/>
            <person name="Hainaut M."/>
            <person name="Kuo A."/>
            <person name="Kohler A."/>
            <person name="Murat C."/>
            <person name="Tang N."/>
            <person name="Roy S."/>
            <person name="Loubradou J."/>
            <person name="Henrissat B."/>
            <person name="Grigoriev I.V."/>
            <person name="Corradi N."/>
            <person name="Roux C."/>
            <person name="Martin F.M."/>
        </authorList>
    </citation>
    <scope>NUCLEOTIDE SEQUENCE [LARGE SCALE GENOMIC DNA]</scope>
    <source>
        <strain evidence="1 2">DAOM 194757</strain>
    </source>
</reference>
<proteinExistence type="predicted"/>